<organism evidence="8 9">
    <name type="scientific">Taenia asiatica</name>
    <name type="common">Asian tapeworm</name>
    <dbReference type="NCBI Taxonomy" id="60517"/>
    <lineage>
        <taxon>Eukaryota</taxon>
        <taxon>Metazoa</taxon>
        <taxon>Spiralia</taxon>
        <taxon>Lophotrochozoa</taxon>
        <taxon>Platyhelminthes</taxon>
        <taxon>Cestoda</taxon>
        <taxon>Eucestoda</taxon>
        <taxon>Cyclophyllidea</taxon>
        <taxon>Taeniidae</taxon>
        <taxon>Taenia</taxon>
    </lineage>
</organism>
<keyword evidence="5" id="KW-0963">Cytoplasm</keyword>
<keyword evidence="4" id="KW-0813">Transport</keyword>
<evidence type="ECO:0000313" key="8">
    <source>
        <dbReference type="EMBL" id="VDK32496.1"/>
    </source>
</evidence>
<dbReference type="InterPro" id="IPR044189">
    <property type="entry name" value="XPO4/7-like"/>
</dbReference>
<dbReference type="EMBL" id="UYRS01018317">
    <property type="protein sequence ID" value="VDK32496.1"/>
    <property type="molecule type" value="Genomic_DNA"/>
</dbReference>
<evidence type="ECO:0000256" key="7">
    <source>
        <dbReference type="ARBA" id="ARBA00023242"/>
    </source>
</evidence>
<evidence type="ECO:0000256" key="3">
    <source>
        <dbReference type="ARBA" id="ARBA00009466"/>
    </source>
</evidence>
<evidence type="ECO:0008006" key="10">
    <source>
        <dbReference type="Google" id="ProtNLM"/>
    </source>
</evidence>
<dbReference type="GO" id="GO:0005737">
    <property type="term" value="C:cytoplasm"/>
    <property type="evidence" value="ECO:0007669"/>
    <property type="project" value="UniProtKB-SubCell"/>
</dbReference>
<comment type="similarity">
    <text evidence="3">Belongs to the exportin family.</text>
</comment>
<accession>A0A3P6NZG3</accession>
<dbReference type="PANTHER" id="PTHR12596">
    <property type="entry name" value="EXPORTIN 4,7-RELATED"/>
    <property type="match status" value="1"/>
</dbReference>
<evidence type="ECO:0000256" key="5">
    <source>
        <dbReference type="ARBA" id="ARBA00022490"/>
    </source>
</evidence>
<gene>
    <name evidence="8" type="ORF">TASK_LOCUS3878</name>
</gene>
<comment type="subcellular location">
    <subcellularLocation>
        <location evidence="2">Cytoplasm</location>
    </subcellularLocation>
    <subcellularLocation>
        <location evidence="1">Nucleus</location>
    </subcellularLocation>
</comment>
<reference evidence="8 9" key="1">
    <citation type="submission" date="2018-11" db="EMBL/GenBank/DDBJ databases">
        <authorList>
            <consortium name="Pathogen Informatics"/>
        </authorList>
    </citation>
    <scope>NUCLEOTIDE SEQUENCE [LARGE SCALE GENOMIC DNA]</scope>
</reference>
<keyword evidence="7" id="KW-0539">Nucleus</keyword>
<dbReference type="GO" id="GO:0006611">
    <property type="term" value="P:protein export from nucleus"/>
    <property type="evidence" value="ECO:0007669"/>
    <property type="project" value="TreeGrafter"/>
</dbReference>
<dbReference type="Proteomes" id="UP000282613">
    <property type="component" value="Unassembled WGS sequence"/>
</dbReference>
<evidence type="ECO:0000313" key="9">
    <source>
        <dbReference type="Proteomes" id="UP000282613"/>
    </source>
</evidence>
<protein>
    <recommendedName>
        <fullName evidence="10">Exportin-4</fullName>
    </recommendedName>
</protein>
<dbReference type="GO" id="GO:0005049">
    <property type="term" value="F:nuclear export signal receptor activity"/>
    <property type="evidence" value="ECO:0007669"/>
    <property type="project" value="InterPro"/>
</dbReference>
<dbReference type="PANTHER" id="PTHR12596:SF1">
    <property type="entry name" value="EXPORTIN-4"/>
    <property type="match status" value="1"/>
</dbReference>
<dbReference type="GO" id="GO:0005643">
    <property type="term" value="C:nuclear pore"/>
    <property type="evidence" value="ECO:0007669"/>
    <property type="project" value="TreeGrafter"/>
</dbReference>
<evidence type="ECO:0000256" key="6">
    <source>
        <dbReference type="ARBA" id="ARBA00022927"/>
    </source>
</evidence>
<evidence type="ECO:0000256" key="4">
    <source>
        <dbReference type="ARBA" id="ARBA00022448"/>
    </source>
</evidence>
<sequence length="1383" mass="150656">MSSVASIVKRAAVAEAQCSLSKSPSHMRHAVPTLISSSFENSVSSSPLVTFFLRELSSLLTPIPVSSSYQEEFSRLSFGLAILSAFLDEMSNADQDTAGLDLPLEAHVHMQARFQGFELLQIFQFLLRLVESLLCSRDWPTENAEHDETTYRLVHCLEIITSWNFLPEHVVDFTCLRPVARRNSDFRPGESWACVVGVDAISATLSLFLKVDLLFIAHRFVCKLPSIRWCLDFVFKFRTIMISFLQLHFRLRSISTYCTRILSSIVALASLNGPLVVNTHSIGGISISSPCPLAEHSSICMSGLARALVSPHHHPLAGVSSILLPSSSELATSSQIHIDDGVGDFVPLYPRAAEIEAAFLPVAPATPDGATGGFLSYELPLLAELSVNLLRRLVEVCGVVKGFAMGNKWPALDAPESRAAVLARLVFYLNAVNTFLGLVKTILLECLLLEAGMVEDGTLKADLGDTIRAAHEASERIFAYLSDVSGSMPHFDASNTALSYTTGPSAAVDQMVCVLKQTCGQVRANFQRHQHDLIRVYLASHLAAPVGFRRDTSTTKGISGEHEELDLEIDEEDQIAYEDSLFAIGQFSCASEGETLAEIVEVVAGLLEERVWLLRQQSGTHPSFSLLEDLHWLLLLTGHVLVTGPSKIGSSKGIQPAWDSNFSIPLAVWSMGPRSFSVNQFENCRNYLINATENTPCNEADGVPPLLRLFGTLFRLLRMQVSSRVGSAQLTEDTLWVFVRLTLTYFSSNHFAGPEGHLDLDDTATSEGEVTLFKTLLCPPTNSGGSGGAAARSAHHQLLTRASTALTLSARLAMATWLGEPKVAALASALLAAIARHSLFSDPASEQAESISTTQLPARAWIELCSLVCAVETWTCLETETLAELVDSCTRGCWCLRGAHQASLTSSDLFYQFVEELRARLTRLIIVDDGRGGGGGVDVSGQVMDPSLLSHLVAGLSALRGLARALRWIVAHGGNSMSVLASSNPSAAVASGSSDTDLVGFLWTSIILPILQNCSSCFLKCYHMYHEMMVAVLTLFEEVADSCLLYLANCPVTLTLEDAASAFRLTNGLRLRFPLPHTGSTQFFILTVILCAQYAQTHLTKITTKSISKEADEERVIELCHLFSLLQFFLAHEFELRLYGVTGTGLDSSSAGDGGDEVGMMTTVDVTLVCVGFLLPLLTQSLLAVPELAGCFYHLLSYALELRPEGLLHLTKDKSTESLSELGRLLRHGIFNLADTTVNISALEALTYLAEFCATRGSQSSSTASAAATKVMVTHLPLGKDLLRELFGLVTRDIFPAQLEDSLSGCIFALATLDLQSFDEVASESVARCSDDATSQQRLQNAFLELSTPLTNTALMPERRRRNDFQHRFHLFVPTVRSFLCNF</sequence>
<keyword evidence="9" id="KW-1185">Reference proteome</keyword>
<name>A0A3P6NZG3_TAEAS</name>
<proteinExistence type="inferred from homology"/>
<evidence type="ECO:0000256" key="2">
    <source>
        <dbReference type="ARBA" id="ARBA00004496"/>
    </source>
</evidence>
<evidence type="ECO:0000256" key="1">
    <source>
        <dbReference type="ARBA" id="ARBA00004123"/>
    </source>
</evidence>
<keyword evidence="6" id="KW-0653">Protein transport</keyword>
<dbReference type="OrthoDB" id="5548448at2759"/>